<proteinExistence type="predicted"/>
<sequence>MKNTQPKLKITGTGSASGGVFDSIRITGEAEIHGDTESDSLVCTGNSVISGSFTARSARMVGEIVVNGDLRASRLSLLGQLKITGNAKGGLFKIKGQLDVGGECEAEGFRIDGAFQINGLLSADQVEVGMYGPCYAKEVGGERIKVKRAKWQGIKELFTRAGAVQMRTETIEGDSVYVEYTKADVIRGNNVVIGPACDIGLVEYRSSLTLHKDSVAHDRRQIK</sequence>
<keyword evidence="2" id="KW-1185">Reference proteome</keyword>
<evidence type="ECO:0000313" key="2">
    <source>
        <dbReference type="Proteomes" id="UP000612456"/>
    </source>
</evidence>
<reference evidence="1" key="1">
    <citation type="journal article" date="2014" name="Int. J. Syst. Evol. Microbiol.">
        <title>Complete genome sequence of Corynebacterium casei LMG S-19264T (=DSM 44701T), isolated from a smear-ripened cheese.</title>
        <authorList>
            <consortium name="US DOE Joint Genome Institute (JGI-PGF)"/>
            <person name="Walter F."/>
            <person name="Albersmeier A."/>
            <person name="Kalinowski J."/>
            <person name="Ruckert C."/>
        </authorList>
    </citation>
    <scope>NUCLEOTIDE SEQUENCE</scope>
    <source>
        <strain evidence="1">CGMCC 1.15178</strain>
    </source>
</reference>
<reference evidence="1" key="2">
    <citation type="submission" date="2020-09" db="EMBL/GenBank/DDBJ databases">
        <authorList>
            <person name="Sun Q."/>
            <person name="Zhou Y."/>
        </authorList>
    </citation>
    <scope>NUCLEOTIDE SEQUENCE</scope>
    <source>
        <strain evidence="1">CGMCC 1.15178</strain>
    </source>
</reference>
<dbReference type="Proteomes" id="UP000612456">
    <property type="component" value="Unassembled WGS sequence"/>
</dbReference>
<evidence type="ECO:0008006" key="3">
    <source>
        <dbReference type="Google" id="ProtNLM"/>
    </source>
</evidence>
<comment type="caution">
    <text evidence="1">The sequence shown here is derived from an EMBL/GenBank/DDBJ whole genome shotgun (WGS) entry which is preliminary data.</text>
</comment>
<gene>
    <name evidence="1" type="ORF">GCM10010911_71050</name>
</gene>
<accession>A0A917E511</accession>
<name>A0A917E511_9BACL</name>
<dbReference type="AlphaFoldDB" id="A0A917E511"/>
<organism evidence="1 2">
    <name type="scientific">Paenibacillus nasutitermitis</name>
    <dbReference type="NCBI Taxonomy" id="1652958"/>
    <lineage>
        <taxon>Bacteria</taxon>
        <taxon>Bacillati</taxon>
        <taxon>Bacillota</taxon>
        <taxon>Bacilli</taxon>
        <taxon>Bacillales</taxon>
        <taxon>Paenibacillaceae</taxon>
        <taxon>Paenibacillus</taxon>
    </lineage>
</organism>
<protein>
    <recommendedName>
        <fullName evidence="3">Polymer-forming cytoskeletal protein</fullName>
    </recommendedName>
</protein>
<evidence type="ECO:0000313" key="1">
    <source>
        <dbReference type="EMBL" id="GGE01842.1"/>
    </source>
</evidence>
<dbReference type="RefSeq" id="WP_189000783.1">
    <property type="nucleotide sequence ID" value="NZ_BMHP01000017.1"/>
</dbReference>
<dbReference type="EMBL" id="BMHP01000017">
    <property type="protein sequence ID" value="GGE01842.1"/>
    <property type="molecule type" value="Genomic_DNA"/>
</dbReference>